<reference evidence="1 2" key="1">
    <citation type="submission" date="2020-09" db="EMBL/GenBank/DDBJ databases">
        <title>De no assembly of potato wild relative species, Solanum commersonii.</title>
        <authorList>
            <person name="Cho K."/>
        </authorList>
    </citation>
    <scope>NUCLEOTIDE SEQUENCE [LARGE SCALE GENOMIC DNA]</scope>
    <source>
        <strain evidence="1">LZ3.2</strain>
        <tissue evidence="1">Leaf</tissue>
    </source>
</reference>
<dbReference type="Pfam" id="PF08284">
    <property type="entry name" value="RVP_2"/>
    <property type="match status" value="1"/>
</dbReference>
<dbReference type="PANTHER" id="PTHR15503:SF45">
    <property type="entry name" value="RNA-DIRECTED DNA POLYMERASE HOMOLOG"/>
    <property type="match status" value="1"/>
</dbReference>
<dbReference type="InterPro" id="IPR021109">
    <property type="entry name" value="Peptidase_aspartic_dom_sf"/>
</dbReference>
<organism evidence="1 2">
    <name type="scientific">Solanum commersonii</name>
    <name type="common">Commerson's wild potato</name>
    <name type="synonym">Commerson's nightshade</name>
    <dbReference type="NCBI Taxonomy" id="4109"/>
    <lineage>
        <taxon>Eukaryota</taxon>
        <taxon>Viridiplantae</taxon>
        <taxon>Streptophyta</taxon>
        <taxon>Embryophyta</taxon>
        <taxon>Tracheophyta</taxon>
        <taxon>Spermatophyta</taxon>
        <taxon>Magnoliopsida</taxon>
        <taxon>eudicotyledons</taxon>
        <taxon>Gunneridae</taxon>
        <taxon>Pentapetalae</taxon>
        <taxon>asterids</taxon>
        <taxon>lamiids</taxon>
        <taxon>Solanales</taxon>
        <taxon>Solanaceae</taxon>
        <taxon>Solanoideae</taxon>
        <taxon>Solaneae</taxon>
        <taxon>Solanum</taxon>
    </lineage>
</organism>
<dbReference type="PANTHER" id="PTHR15503">
    <property type="entry name" value="LDOC1 RELATED"/>
    <property type="match status" value="1"/>
</dbReference>
<accession>A0A9J5ZQZ6</accession>
<dbReference type="Gene3D" id="2.40.70.10">
    <property type="entry name" value="Acid Proteases"/>
    <property type="match status" value="1"/>
</dbReference>
<dbReference type="CDD" id="cd00303">
    <property type="entry name" value="retropepsin_like"/>
    <property type="match status" value="1"/>
</dbReference>
<evidence type="ECO:0000313" key="2">
    <source>
        <dbReference type="Proteomes" id="UP000824120"/>
    </source>
</evidence>
<dbReference type="InterPro" id="IPR032567">
    <property type="entry name" value="RTL1-rel"/>
</dbReference>
<evidence type="ECO:0000313" key="1">
    <source>
        <dbReference type="EMBL" id="KAG5614600.1"/>
    </source>
</evidence>
<name>A0A9J5ZQZ6_SOLCO</name>
<dbReference type="EMBL" id="JACXVP010000003">
    <property type="protein sequence ID" value="KAG5614600.1"/>
    <property type="molecule type" value="Genomic_DNA"/>
</dbReference>
<evidence type="ECO:0008006" key="3">
    <source>
        <dbReference type="Google" id="ProtNLM"/>
    </source>
</evidence>
<dbReference type="Proteomes" id="UP000824120">
    <property type="component" value="Chromosome 3"/>
</dbReference>
<gene>
    <name evidence="1" type="ORF">H5410_014424</name>
</gene>
<dbReference type="OrthoDB" id="437338at2759"/>
<dbReference type="AlphaFoldDB" id="A0A9J5ZQZ6"/>
<sequence>MAMGAIDPNLLQWLRQTAAPRGATSEIDGGANHLYAIINRQEQENSPDVVTSASLSFMTLYIAMRFDIIPEQLLKPFSVSTPSSESILAERVYRNCTISVNHNGTMADLVELDMVEFDVILCMDWLHACYASVDCRTRARKLVFKGCIYHLVRVNDSSVETPHIQSVPVMSEFREVFPDDLLTIPPEREIDFSIDILLNTRHISIPHIEWLQLS</sequence>
<protein>
    <recommendedName>
        <fullName evidence="3">Gag-pol polyprotein</fullName>
    </recommendedName>
</protein>
<proteinExistence type="predicted"/>
<comment type="caution">
    <text evidence="1">The sequence shown here is derived from an EMBL/GenBank/DDBJ whole genome shotgun (WGS) entry which is preliminary data.</text>
</comment>
<keyword evidence="2" id="KW-1185">Reference proteome</keyword>